<feature type="active site" description="Proton donor/acceptor" evidence="7">
    <location>
        <position position="338"/>
    </location>
</feature>
<dbReference type="AlphaFoldDB" id="A0A4V3G8J1"/>
<feature type="signal peptide" evidence="8">
    <location>
        <begin position="1"/>
        <end position="37"/>
    </location>
</feature>
<feature type="domain" description="Peptidase M14" evidence="9">
    <location>
        <begin position="51"/>
        <end position="374"/>
    </location>
</feature>
<keyword evidence="3" id="KW-0645">Protease</keyword>
<comment type="similarity">
    <text evidence="2 7">Belongs to the peptidase M14 family.</text>
</comment>
<keyword evidence="10" id="KW-0121">Carboxypeptidase</keyword>
<dbReference type="PANTHER" id="PTHR11705">
    <property type="entry name" value="PROTEASE FAMILY M14 CARBOXYPEPTIDASE A,B"/>
    <property type="match status" value="1"/>
</dbReference>
<dbReference type="GO" id="GO:0004181">
    <property type="term" value="F:metallocarboxypeptidase activity"/>
    <property type="evidence" value="ECO:0007669"/>
    <property type="project" value="InterPro"/>
</dbReference>
<accession>A0A4V3G8J1</accession>
<proteinExistence type="inferred from homology"/>
<dbReference type="SMART" id="SM00631">
    <property type="entry name" value="Zn_pept"/>
    <property type="match status" value="1"/>
</dbReference>
<dbReference type="SUPFAM" id="SSF53187">
    <property type="entry name" value="Zn-dependent exopeptidases"/>
    <property type="match status" value="1"/>
</dbReference>
<keyword evidence="8" id="KW-0732">Signal</keyword>
<sequence length="383" mass="40479">MIPDDRLSGWLVIVRRLAVLLCTSALVLMSSTGHSSAAPPVVVLEATYYGGYHTTAGHEQHNAAVAAAHPDLVKLYDIGDSWKKAKGQGGHDIQALCITKLAAGDCALHSTGKKPKFVVHAQIHARELATGEIAYRWIDLLVSSYGVDPEITALLDTRELWVVPIANPDGVDVVASNPTRPLLQRKNVDDSAGGCRAGYPGVDLNRNSSFQWDGDQGGPCDEMYPGAKAASEPETAAIQGFLARIFPDTKRGVDDSAAASTTGVFVTLHSYGDDILAPWGYTGAAAPDRDALVALGNKMGGFTGYPVFTGDGGIGYFTPGSTTDWLYGTRGVPSYTFEIGPKVGWCAGFLPAYSCVSSTFWPLLKPALVYAAQAAGTPYGQLP</sequence>
<protein>
    <submittedName>
        <fullName evidence="10">Zinc carboxypeptidase</fullName>
    </submittedName>
</protein>
<dbReference type="GO" id="GO:0008270">
    <property type="term" value="F:zinc ion binding"/>
    <property type="evidence" value="ECO:0007669"/>
    <property type="project" value="InterPro"/>
</dbReference>
<evidence type="ECO:0000256" key="4">
    <source>
        <dbReference type="ARBA" id="ARBA00022801"/>
    </source>
</evidence>
<evidence type="ECO:0000256" key="5">
    <source>
        <dbReference type="ARBA" id="ARBA00022833"/>
    </source>
</evidence>
<dbReference type="PANTHER" id="PTHR11705:SF143">
    <property type="entry name" value="SLL0236 PROTEIN"/>
    <property type="match status" value="1"/>
</dbReference>
<dbReference type="PROSITE" id="PS52035">
    <property type="entry name" value="PEPTIDASE_M14"/>
    <property type="match status" value="1"/>
</dbReference>
<gene>
    <name evidence="10" type="ORF">EV650_1995</name>
</gene>
<evidence type="ECO:0000313" key="10">
    <source>
        <dbReference type="EMBL" id="TDW23144.1"/>
    </source>
</evidence>
<dbReference type="GO" id="GO:0006508">
    <property type="term" value="P:proteolysis"/>
    <property type="evidence" value="ECO:0007669"/>
    <property type="project" value="UniProtKB-KW"/>
</dbReference>
<dbReference type="InterPro" id="IPR000834">
    <property type="entry name" value="Peptidase_M14"/>
</dbReference>
<evidence type="ECO:0000256" key="2">
    <source>
        <dbReference type="ARBA" id="ARBA00005988"/>
    </source>
</evidence>
<dbReference type="Gene3D" id="3.40.630.10">
    <property type="entry name" value="Zn peptidases"/>
    <property type="match status" value="1"/>
</dbReference>
<evidence type="ECO:0000256" key="3">
    <source>
        <dbReference type="ARBA" id="ARBA00022670"/>
    </source>
</evidence>
<evidence type="ECO:0000256" key="7">
    <source>
        <dbReference type="PROSITE-ProRule" id="PRU01379"/>
    </source>
</evidence>
<dbReference type="GO" id="GO:0005615">
    <property type="term" value="C:extracellular space"/>
    <property type="evidence" value="ECO:0007669"/>
    <property type="project" value="TreeGrafter"/>
</dbReference>
<comment type="cofactor">
    <cofactor evidence="1">
        <name>Zn(2+)</name>
        <dbReference type="ChEBI" id="CHEBI:29105"/>
    </cofactor>
</comment>
<comment type="caution">
    <text evidence="10">The sequence shown here is derived from an EMBL/GenBank/DDBJ whole genome shotgun (WGS) entry which is preliminary data.</text>
</comment>
<evidence type="ECO:0000256" key="1">
    <source>
        <dbReference type="ARBA" id="ARBA00001947"/>
    </source>
</evidence>
<organism evidence="10 11">
    <name type="scientific">Kribbella kalugense</name>
    <dbReference type="NCBI Taxonomy" id="2512221"/>
    <lineage>
        <taxon>Bacteria</taxon>
        <taxon>Bacillati</taxon>
        <taxon>Actinomycetota</taxon>
        <taxon>Actinomycetes</taxon>
        <taxon>Propionibacteriales</taxon>
        <taxon>Kribbellaceae</taxon>
        <taxon>Kribbella</taxon>
    </lineage>
</organism>
<reference evidence="10 11" key="1">
    <citation type="submission" date="2019-03" db="EMBL/GenBank/DDBJ databases">
        <title>Genomic Encyclopedia of Type Strains, Phase III (KMG-III): the genomes of soil and plant-associated and newly described type strains.</title>
        <authorList>
            <person name="Whitman W."/>
        </authorList>
    </citation>
    <scope>NUCLEOTIDE SEQUENCE [LARGE SCALE GENOMIC DNA]</scope>
    <source>
        <strain evidence="10 11">VKM Ac-2570</strain>
    </source>
</reference>
<feature type="chain" id="PRO_5020654771" evidence="8">
    <location>
        <begin position="38"/>
        <end position="383"/>
    </location>
</feature>
<name>A0A4V3G8J1_9ACTN</name>
<evidence type="ECO:0000313" key="11">
    <source>
        <dbReference type="Proteomes" id="UP000295447"/>
    </source>
</evidence>
<dbReference type="Proteomes" id="UP000295447">
    <property type="component" value="Unassembled WGS sequence"/>
</dbReference>
<evidence type="ECO:0000256" key="6">
    <source>
        <dbReference type="ARBA" id="ARBA00023049"/>
    </source>
</evidence>
<keyword evidence="6" id="KW-0482">Metalloprotease</keyword>
<evidence type="ECO:0000259" key="9">
    <source>
        <dbReference type="PROSITE" id="PS52035"/>
    </source>
</evidence>
<keyword evidence="11" id="KW-1185">Reference proteome</keyword>
<keyword evidence="4" id="KW-0378">Hydrolase</keyword>
<dbReference type="Pfam" id="PF00246">
    <property type="entry name" value="Peptidase_M14"/>
    <property type="match status" value="1"/>
</dbReference>
<evidence type="ECO:0000256" key="8">
    <source>
        <dbReference type="SAM" id="SignalP"/>
    </source>
</evidence>
<dbReference type="EMBL" id="SODF01000001">
    <property type="protein sequence ID" value="TDW23144.1"/>
    <property type="molecule type" value="Genomic_DNA"/>
</dbReference>
<keyword evidence="5" id="KW-0862">Zinc</keyword>